<name>A0A515D539_SERLI</name>
<organism evidence="1 2">
    <name type="scientific">Serratia liquefaciens</name>
    <dbReference type="NCBI Taxonomy" id="614"/>
    <lineage>
        <taxon>Bacteria</taxon>
        <taxon>Pseudomonadati</taxon>
        <taxon>Pseudomonadota</taxon>
        <taxon>Gammaproteobacteria</taxon>
        <taxon>Enterobacterales</taxon>
        <taxon>Yersiniaceae</taxon>
        <taxon>Serratia</taxon>
    </lineage>
</organism>
<evidence type="ECO:0000313" key="1">
    <source>
        <dbReference type="EMBL" id="QDL35506.1"/>
    </source>
</evidence>
<gene>
    <name evidence="1" type="ORF">EGO53_19380</name>
</gene>
<dbReference type="EMBL" id="CP033893">
    <property type="protein sequence ID" value="QDL35506.1"/>
    <property type="molecule type" value="Genomic_DNA"/>
</dbReference>
<reference evidence="1 2" key="1">
    <citation type="submission" date="2018-11" db="EMBL/GenBank/DDBJ databases">
        <title>The first complete genome of Serratia liquefaciens isolated from metalophyte plant revel distinctness adaptive mechanisms in an extreme habitat.</title>
        <authorList>
            <person name="Caneschi W.L."/>
            <person name="Sanchez A.B."/>
            <person name="Felestrino E.B."/>
            <person name="Assis R.A.B."/>
            <person name="Lemes C.G.C."/>
            <person name="Cordeiro I.F."/>
            <person name="Fonseca N.P."/>
            <person name="Villa M."/>
            <person name="Vieira I.T."/>
            <person name="Moraes L.A."/>
            <person name="Kamino L.H.Y."/>
            <person name="do Carmo F."/>
            <person name="Garcia C.M."/>
            <person name="Almeida N.F."/>
            <person name="Silva R.S."/>
            <person name="Ferro J.A."/>
            <person name="Ferro M.I.T."/>
            <person name="Varani A.M."/>
            <person name="Ferreira R.M."/>
            <person name="dos Santos V.L."/>
            <person name="Silva U.C."/>
            <person name="Setubal J.C."/>
            <person name="Moreira L.M."/>
        </authorList>
    </citation>
    <scope>NUCLEOTIDE SEQUENCE [LARGE SCALE GENOMIC DNA]</scope>
    <source>
        <strain evidence="1 2">FG3</strain>
    </source>
</reference>
<proteinExistence type="predicted"/>
<dbReference type="Proteomes" id="UP000317572">
    <property type="component" value="Chromosome"/>
</dbReference>
<dbReference type="AlphaFoldDB" id="A0A515D539"/>
<accession>A0A515D539</accession>
<evidence type="ECO:0000313" key="2">
    <source>
        <dbReference type="Proteomes" id="UP000317572"/>
    </source>
</evidence>
<protein>
    <submittedName>
        <fullName evidence="1">Uncharacterized protein</fullName>
    </submittedName>
</protein>
<sequence>MTTENLVARFPDPSERESFKTELVKFGRAVATSEYIAHDIISAIEQSVAPKKTYQPDNLPSGDEVRAMIAAEHKNLGLSAPEFV</sequence>